<organism evidence="1 2">
    <name type="scientific">Bergeyella cardium</name>
    <dbReference type="NCBI Taxonomy" id="1585976"/>
    <lineage>
        <taxon>Bacteria</taxon>
        <taxon>Pseudomonadati</taxon>
        <taxon>Bacteroidota</taxon>
        <taxon>Flavobacteriia</taxon>
        <taxon>Flavobacteriales</taxon>
        <taxon>Weeksellaceae</taxon>
        <taxon>Bergeyella</taxon>
    </lineage>
</organism>
<keyword evidence="2" id="KW-1185">Reference proteome</keyword>
<evidence type="ECO:0000313" key="1">
    <source>
        <dbReference type="EMBL" id="QHN65802.1"/>
    </source>
</evidence>
<proteinExistence type="predicted"/>
<dbReference type="Pfam" id="PF13588">
    <property type="entry name" value="HSDR_N_2"/>
    <property type="match status" value="1"/>
</dbReference>
<gene>
    <name evidence="1" type="ORF">DBX24_07885</name>
</gene>
<dbReference type="EMBL" id="CP029149">
    <property type="protein sequence ID" value="QHN65802.1"/>
    <property type="molecule type" value="Genomic_DNA"/>
</dbReference>
<reference evidence="1 2" key="1">
    <citation type="submission" date="2018-04" db="EMBL/GenBank/DDBJ databases">
        <title>Characteristic and Complete Genome Sequencing of A Novel Member of Infective Endocarditis Causative Bacteria: Bergeyella cardium QL-PH.</title>
        <authorList>
            <person name="Pan H."/>
            <person name="Sun E."/>
            <person name="Zhang Y."/>
        </authorList>
    </citation>
    <scope>NUCLEOTIDE SEQUENCE [LARGE SCALE GENOMIC DNA]</scope>
    <source>
        <strain evidence="1 2">HPQL</strain>
    </source>
</reference>
<dbReference type="OrthoDB" id="9790377at2"/>
<dbReference type="KEGG" id="bcad:DBX24_07885"/>
<sequence>MELPVLNFKTKFDFQIKRDKDKFFIYDVVRKAWLLLTPEEWVRQHWVHFFITEKKYSPSALITEKKVEVNGTPKRIDLLITEKTLPKILIECKAPHIKLSEKTFEQVARYNSTIGAEQIILSNGLHHISAQYDSHTQQYTIGKQAFG</sequence>
<accession>A0A6P1QUH8</accession>
<dbReference type="AlphaFoldDB" id="A0A6P1QUH8"/>
<dbReference type="Proteomes" id="UP000464318">
    <property type="component" value="Chromosome"/>
</dbReference>
<dbReference type="RefSeq" id="WP_120489167.1">
    <property type="nucleotide sequence ID" value="NZ_CP029149.1"/>
</dbReference>
<name>A0A6P1QUH8_9FLAO</name>
<dbReference type="InterPro" id="IPR029464">
    <property type="entry name" value="HSDR_N"/>
</dbReference>
<evidence type="ECO:0000313" key="2">
    <source>
        <dbReference type="Proteomes" id="UP000464318"/>
    </source>
</evidence>
<protein>
    <submittedName>
        <fullName evidence="1">Uncharacterized protein</fullName>
    </submittedName>
</protein>